<reference evidence="13 14" key="1">
    <citation type="submission" date="2019-08" db="EMBL/GenBank/DDBJ databases">
        <title>Pedobacter sp. nov., isolated from Han river, South Korea.</title>
        <authorList>
            <person name="Lee D.-H."/>
            <person name="Kim Y.-S."/>
            <person name="Hwang E.-M."/>
            <person name="Le Tran T.C."/>
            <person name="Cha C.-J."/>
        </authorList>
    </citation>
    <scope>NUCLEOTIDE SEQUENCE [LARGE SCALE GENOMIC DNA]</scope>
    <source>
        <strain evidence="13 14">CJ43</strain>
    </source>
</reference>
<comment type="catalytic activity">
    <reaction evidence="8 9 10">
        <text>2-[(2R,5Z)-2-carboxy-4-methylthiazol-5(2H)-ylidene]ethyl phosphate + 4-amino-2-methyl-5-(diphosphooxymethyl)pyrimidine + 2 H(+) = thiamine phosphate + CO2 + diphosphate</text>
        <dbReference type="Rhea" id="RHEA:47844"/>
        <dbReference type="ChEBI" id="CHEBI:15378"/>
        <dbReference type="ChEBI" id="CHEBI:16526"/>
        <dbReference type="ChEBI" id="CHEBI:33019"/>
        <dbReference type="ChEBI" id="CHEBI:37575"/>
        <dbReference type="ChEBI" id="CHEBI:57841"/>
        <dbReference type="ChEBI" id="CHEBI:62899"/>
        <dbReference type="EC" id="2.5.1.3"/>
    </reaction>
</comment>
<dbReference type="GO" id="GO:0004789">
    <property type="term" value="F:thiamine-phosphate diphosphorylase activity"/>
    <property type="evidence" value="ECO:0007669"/>
    <property type="project" value="UniProtKB-UniRule"/>
</dbReference>
<dbReference type="GO" id="GO:0005737">
    <property type="term" value="C:cytoplasm"/>
    <property type="evidence" value="ECO:0007669"/>
    <property type="project" value="TreeGrafter"/>
</dbReference>
<keyword evidence="14" id="KW-1185">Reference proteome</keyword>
<dbReference type="HAMAP" id="MF_00097">
    <property type="entry name" value="TMP_synthase"/>
    <property type="match status" value="1"/>
</dbReference>
<gene>
    <name evidence="9" type="primary">thiE</name>
    <name evidence="13" type="ORF">FYC62_05785</name>
</gene>
<dbReference type="EMBL" id="CP043329">
    <property type="protein sequence ID" value="QEK51237.1"/>
    <property type="molecule type" value="Genomic_DNA"/>
</dbReference>
<feature type="binding site" evidence="9">
    <location>
        <position position="66"/>
    </location>
    <ligand>
        <name>Mg(2+)</name>
        <dbReference type="ChEBI" id="CHEBI:18420"/>
    </ligand>
</feature>
<sequence length="209" mass="23121">MISKLHYISQGETPEAHLMAIESVLKAGAKWIQLRMKKFDEALVLATAKEVKLLCNVYEAKLVINDYPLVAKEVKSFGLHLGLNDMPIKEARAIVGYQMIIGGTANTFADVEKRITDGADYIGLGPYRFTKTKENLSPVLGAQGYRTIIQKMKEYGYKTPIIAIGGIVKTDISELKRKGVYGVALSGELTNANNKHQLIKEIHSLLEAE</sequence>
<dbReference type="NCBIfam" id="TIGR00693">
    <property type="entry name" value="thiE"/>
    <property type="match status" value="1"/>
</dbReference>
<evidence type="ECO:0000259" key="12">
    <source>
        <dbReference type="Pfam" id="PF02581"/>
    </source>
</evidence>
<keyword evidence="4 9" id="KW-0460">Magnesium</keyword>
<comment type="catalytic activity">
    <reaction evidence="7 9 10">
        <text>2-(2-carboxy-4-methylthiazol-5-yl)ethyl phosphate + 4-amino-2-methyl-5-(diphosphooxymethyl)pyrimidine + 2 H(+) = thiamine phosphate + CO2 + diphosphate</text>
        <dbReference type="Rhea" id="RHEA:47848"/>
        <dbReference type="ChEBI" id="CHEBI:15378"/>
        <dbReference type="ChEBI" id="CHEBI:16526"/>
        <dbReference type="ChEBI" id="CHEBI:33019"/>
        <dbReference type="ChEBI" id="CHEBI:37575"/>
        <dbReference type="ChEBI" id="CHEBI:57841"/>
        <dbReference type="ChEBI" id="CHEBI:62890"/>
        <dbReference type="EC" id="2.5.1.3"/>
    </reaction>
</comment>
<evidence type="ECO:0000256" key="7">
    <source>
        <dbReference type="ARBA" id="ARBA00047851"/>
    </source>
</evidence>
<feature type="binding site" evidence="9">
    <location>
        <position position="104"/>
    </location>
    <ligand>
        <name>4-amino-2-methyl-5-(diphosphooxymethyl)pyrimidine</name>
        <dbReference type="ChEBI" id="CHEBI:57841"/>
    </ligand>
</feature>
<keyword evidence="3 9" id="KW-0479">Metal-binding</keyword>
<dbReference type="SUPFAM" id="SSF51391">
    <property type="entry name" value="Thiamin phosphate synthase"/>
    <property type="match status" value="1"/>
</dbReference>
<organism evidence="13 14">
    <name type="scientific">Pedobacter aquae</name>
    <dbReference type="NCBI Taxonomy" id="2605747"/>
    <lineage>
        <taxon>Bacteria</taxon>
        <taxon>Pseudomonadati</taxon>
        <taxon>Bacteroidota</taxon>
        <taxon>Sphingobacteriia</taxon>
        <taxon>Sphingobacteriales</taxon>
        <taxon>Sphingobacteriaceae</taxon>
        <taxon>Pedobacter</taxon>
    </lineage>
</organism>
<evidence type="ECO:0000256" key="9">
    <source>
        <dbReference type="HAMAP-Rule" id="MF_00097"/>
    </source>
</evidence>
<feature type="binding site" evidence="9">
    <location>
        <position position="133"/>
    </location>
    <ligand>
        <name>4-amino-2-methyl-5-(diphosphooxymethyl)pyrimidine</name>
        <dbReference type="ChEBI" id="CHEBI:57841"/>
    </ligand>
</feature>
<evidence type="ECO:0000256" key="3">
    <source>
        <dbReference type="ARBA" id="ARBA00022723"/>
    </source>
</evidence>
<dbReference type="InterPro" id="IPR022998">
    <property type="entry name" value="ThiamineP_synth_TenI"/>
</dbReference>
<dbReference type="KEGG" id="pej:FYC62_05785"/>
<name>A0A5C0VGR1_9SPHI</name>
<evidence type="ECO:0000256" key="6">
    <source>
        <dbReference type="ARBA" id="ARBA00047334"/>
    </source>
</evidence>
<dbReference type="Pfam" id="PF02581">
    <property type="entry name" value="TMP-TENI"/>
    <property type="match status" value="1"/>
</dbReference>
<evidence type="ECO:0000256" key="4">
    <source>
        <dbReference type="ARBA" id="ARBA00022842"/>
    </source>
</evidence>
<dbReference type="Proteomes" id="UP000323653">
    <property type="component" value="Chromosome"/>
</dbReference>
<keyword evidence="5 9" id="KW-0784">Thiamine biosynthesis</keyword>
<feature type="binding site" evidence="9">
    <location>
        <position position="65"/>
    </location>
    <ligand>
        <name>4-amino-2-methyl-5-(diphosphooxymethyl)pyrimidine</name>
        <dbReference type="ChEBI" id="CHEBI:57841"/>
    </ligand>
</feature>
<dbReference type="NCBIfam" id="NF000736">
    <property type="entry name" value="PRK00043.2-3"/>
    <property type="match status" value="1"/>
</dbReference>
<dbReference type="PANTHER" id="PTHR20857:SF15">
    <property type="entry name" value="THIAMINE-PHOSPHATE SYNTHASE"/>
    <property type="match status" value="1"/>
</dbReference>
<protein>
    <recommendedName>
        <fullName evidence="9">Thiamine-phosphate synthase</fullName>
        <shortName evidence="9">TP synthase</shortName>
        <shortName evidence="9">TPS</shortName>
        <ecNumber evidence="9">2.5.1.3</ecNumber>
    </recommendedName>
    <alternativeName>
        <fullName evidence="9">Thiamine-phosphate pyrophosphorylase</fullName>
        <shortName evidence="9">TMP pyrophosphorylase</shortName>
        <shortName evidence="9">TMP-PPase</shortName>
    </alternativeName>
</protein>
<dbReference type="InterPro" id="IPR034291">
    <property type="entry name" value="TMP_synthase"/>
</dbReference>
<evidence type="ECO:0000313" key="13">
    <source>
        <dbReference type="EMBL" id="QEK51237.1"/>
    </source>
</evidence>
<comment type="pathway">
    <text evidence="1 9 11">Cofactor biosynthesis; thiamine diphosphate biosynthesis; thiamine phosphate from 4-amino-2-methyl-5-diphosphomethylpyrimidine and 4-methyl-5-(2-phosphoethyl)-thiazole: step 1/1.</text>
</comment>
<dbReference type="PANTHER" id="PTHR20857">
    <property type="entry name" value="THIAMINE-PHOSPHATE PYROPHOSPHORYLASE"/>
    <property type="match status" value="1"/>
</dbReference>
<evidence type="ECO:0000256" key="10">
    <source>
        <dbReference type="RuleBase" id="RU003826"/>
    </source>
</evidence>
<feature type="binding site" evidence="9">
    <location>
        <begin position="130"/>
        <end position="132"/>
    </location>
    <ligand>
        <name>2-[(2R,5Z)-2-carboxy-4-methylthiazol-5(2H)-ylidene]ethyl phosphate</name>
        <dbReference type="ChEBI" id="CHEBI:62899"/>
    </ligand>
</feature>
<evidence type="ECO:0000256" key="2">
    <source>
        <dbReference type="ARBA" id="ARBA00022679"/>
    </source>
</evidence>
<dbReference type="EC" id="2.5.1.3" evidence="9"/>
<evidence type="ECO:0000256" key="1">
    <source>
        <dbReference type="ARBA" id="ARBA00005165"/>
    </source>
</evidence>
<dbReference type="InterPro" id="IPR013785">
    <property type="entry name" value="Aldolase_TIM"/>
</dbReference>
<dbReference type="Gene3D" id="3.20.20.70">
    <property type="entry name" value="Aldolase class I"/>
    <property type="match status" value="1"/>
</dbReference>
<comment type="catalytic activity">
    <reaction evidence="6 9 10">
        <text>4-methyl-5-(2-phosphooxyethyl)-thiazole + 4-amino-2-methyl-5-(diphosphooxymethyl)pyrimidine + H(+) = thiamine phosphate + diphosphate</text>
        <dbReference type="Rhea" id="RHEA:22328"/>
        <dbReference type="ChEBI" id="CHEBI:15378"/>
        <dbReference type="ChEBI" id="CHEBI:33019"/>
        <dbReference type="ChEBI" id="CHEBI:37575"/>
        <dbReference type="ChEBI" id="CHEBI:57841"/>
        <dbReference type="ChEBI" id="CHEBI:58296"/>
        <dbReference type="EC" id="2.5.1.3"/>
    </reaction>
</comment>
<evidence type="ECO:0000313" key="14">
    <source>
        <dbReference type="Proteomes" id="UP000323653"/>
    </source>
</evidence>
<feature type="binding site" evidence="9">
    <location>
        <position position="166"/>
    </location>
    <ligand>
        <name>2-[(2R,5Z)-2-carboxy-4-methylthiazol-5(2H)-ylidene]ethyl phosphate</name>
        <dbReference type="ChEBI" id="CHEBI:62899"/>
    </ligand>
</feature>
<dbReference type="InterPro" id="IPR036206">
    <property type="entry name" value="ThiamineP_synth_sf"/>
</dbReference>
<comment type="cofactor">
    <cofactor evidence="9">
        <name>Mg(2+)</name>
        <dbReference type="ChEBI" id="CHEBI:18420"/>
    </cofactor>
    <text evidence="9">Binds 1 Mg(2+) ion per subunit.</text>
</comment>
<feature type="binding site" evidence="9">
    <location>
        <begin position="33"/>
        <end position="37"/>
    </location>
    <ligand>
        <name>4-amino-2-methyl-5-(diphosphooxymethyl)pyrimidine</name>
        <dbReference type="ChEBI" id="CHEBI:57841"/>
    </ligand>
</feature>
<proteinExistence type="inferred from homology"/>
<evidence type="ECO:0000256" key="11">
    <source>
        <dbReference type="RuleBase" id="RU004253"/>
    </source>
</evidence>
<dbReference type="CDD" id="cd00564">
    <property type="entry name" value="TMP_TenI"/>
    <property type="match status" value="1"/>
</dbReference>
<feature type="binding site" evidence="9">
    <location>
        <position position="85"/>
    </location>
    <ligand>
        <name>Mg(2+)</name>
        <dbReference type="ChEBI" id="CHEBI:18420"/>
    </ligand>
</feature>
<comment type="function">
    <text evidence="9">Condenses 4-methyl-5-(beta-hydroxyethyl)thiazole monophosphate (THZ-P) and 2-methyl-4-amino-5-hydroxymethyl pyrimidine pyrophosphate (HMP-PP) to form thiamine monophosphate (TMP).</text>
</comment>
<dbReference type="UniPathway" id="UPA00060">
    <property type="reaction ID" value="UER00141"/>
</dbReference>
<evidence type="ECO:0000256" key="5">
    <source>
        <dbReference type="ARBA" id="ARBA00022977"/>
    </source>
</evidence>
<dbReference type="RefSeq" id="WP_149074271.1">
    <property type="nucleotide sequence ID" value="NZ_CP043329.1"/>
</dbReference>
<feature type="domain" description="Thiamine phosphate synthase/TenI" evidence="12">
    <location>
        <begin position="14"/>
        <end position="186"/>
    </location>
</feature>
<dbReference type="GO" id="GO:0009229">
    <property type="term" value="P:thiamine diphosphate biosynthetic process"/>
    <property type="evidence" value="ECO:0007669"/>
    <property type="project" value="UniProtKB-UniRule"/>
</dbReference>
<comment type="similarity">
    <text evidence="9 10">Belongs to the thiamine-phosphate synthase family.</text>
</comment>
<dbReference type="GO" id="GO:0009228">
    <property type="term" value="P:thiamine biosynthetic process"/>
    <property type="evidence" value="ECO:0007669"/>
    <property type="project" value="UniProtKB-KW"/>
</dbReference>
<dbReference type="GO" id="GO:0000287">
    <property type="term" value="F:magnesium ion binding"/>
    <property type="evidence" value="ECO:0007669"/>
    <property type="project" value="UniProtKB-UniRule"/>
</dbReference>
<dbReference type="AlphaFoldDB" id="A0A5C0VGR1"/>
<accession>A0A5C0VGR1</accession>
<comment type="caution">
    <text evidence="9">Lacks conserved residue(s) required for the propagation of feature annotation.</text>
</comment>
<keyword evidence="2 9" id="KW-0808">Transferase</keyword>
<evidence type="ECO:0000256" key="8">
    <source>
        <dbReference type="ARBA" id="ARBA00047883"/>
    </source>
</evidence>